<feature type="domain" description="Thiolase C-terminal" evidence="2">
    <location>
        <begin position="76"/>
        <end position="105"/>
    </location>
</feature>
<dbReference type="InterPro" id="IPR016039">
    <property type="entry name" value="Thiolase-like"/>
</dbReference>
<accession>A0ABW2TNA2</accession>
<evidence type="ECO:0000259" key="2">
    <source>
        <dbReference type="Pfam" id="PF02803"/>
    </source>
</evidence>
<comment type="caution">
    <text evidence="3">The sequence shown here is derived from an EMBL/GenBank/DDBJ whole genome shotgun (WGS) entry which is preliminary data.</text>
</comment>
<dbReference type="InterPro" id="IPR020617">
    <property type="entry name" value="Thiolase_C"/>
</dbReference>
<dbReference type="Proteomes" id="UP001596512">
    <property type="component" value="Unassembled WGS sequence"/>
</dbReference>
<protein>
    <recommendedName>
        <fullName evidence="2">Thiolase C-terminal domain-containing protein</fullName>
    </recommendedName>
</protein>
<keyword evidence="4" id="KW-1185">Reference proteome</keyword>
<evidence type="ECO:0000313" key="4">
    <source>
        <dbReference type="Proteomes" id="UP001596512"/>
    </source>
</evidence>
<gene>
    <name evidence="3" type="ORF">ACFQV2_12895</name>
</gene>
<organism evidence="3 4">
    <name type="scientific">Actinokineospora soli</name>
    <dbReference type="NCBI Taxonomy" id="1048753"/>
    <lineage>
        <taxon>Bacteria</taxon>
        <taxon>Bacillati</taxon>
        <taxon>Actinomycetota</taxon>
        <taxon>Actinomycetes</taxon>
        <taxon>Pseudonocardiales</taxon>
        <taxon>Pseudonocardiaceae</taxon>
        <taxon>Actinokineospora</taxon>
    </lineage>
</organism>
<feature type="region of interest" description="Disordered" evidence="1">
    <location>
        <begin position="1"/>
        <end position="47"/>
    </location>
</feature>
<sequence length="119" mass="12834">MRSAPPRSLASRAGCLRARPARVRLRPPGGGRVRPARTDLGWTRSGRRADRGVRGAVAGLCRRLDGGPGDPQHRVGAIAIGHPLGASGGRVIGTLVNVLRERNKRRLAVRWPTARRSTR</sequence>
<dbReference type="Gene3D" id="3.40.47.10">
    <property type="match status" value="1"/>
</dbReference>
<name>A0ABW2TNA2_9PSEU</name>
<reference evidence="4" key="1">
    <citation type="journal article" date="2019" name="Int. J. Syst. Evol. Microbiol.">
        <title>The Global Catalogue of Microorganisms (GCM) 10K type strain sequencing project: providing services to taxonomists for standard genome sequencing and annotation.</title>
        <authorList>
            <consortium name="The Broad Institute Genomics Platform"/>
            <consortium name="The Broad Institute Genome Sequencing Center for Infectious Disease"/>
            <person name="Wu L."/>
            <person name="Ma J."/>
        </authorList>
    </citation>
    <scope>NUCLEOTIDE SEQUENCE [LARGE SCALE GENOMIC DNA]</scope>
    <source>
        <strain evidence="4">JCM 17695</strain>
    </source>
</reference>
<dbReference type="SUPFAM" id="SSF53901">
    <property type="entry name" value="Thiolase-like"/>
    <property type="match status" value="1"/>
</dbReference>
<evidence type="ECO:0000256" key="1">
    <source>
        <dbReference type="SAM" id="MobiDB-lite"/>
    </source>
</evidence>
<proteinExistence type="predicted"/>
<evidence type="ECO:0000313" key="3">
    <source>
        <dbReference type="EMBL" id="MFC7614293.1"/>
    </source>
</evidence>
<dbReference type="EMBL" id="JBHTEY010000004">
    <property type="protein sequence ID" value="MFC7614293.1"/>
    <property type="molecule type" value="Genomic_DNA"/>
</dbReference>
<dbReference type="Pfam" id="PF02803">
    <property type="entry name" value="Thiolase_C"/>
    <property type="match status" value="1"/>
</dbReference>